<accession>A0A382ADL9</accession>
<reference evidence="1" key="1">
    <citation type="submission" date="2018-05" db="EMBL/GenBank/DDBJ databases">
        <authorList>
            <person name="Lanie J.A."/>
            <person name="Ng W.-L."/>
            <person name="Kazmierczak K.M."/>
            <person name="Andrzejewski T.M."/>
            <person name="Davidsen T.M."/>
            <person name="Wayne K.J."/>
            <person name="Tettelin H."/>
            <person name="Glass J.I."/>
            <person name="Rusch D."/>
            <person name="Podicherti R."/>
            <person name="Tsui H.-C.T."/>
            <person name="Winkler M.E."/>
        </authorList>
    </citation>
    <scope>NUCLEOTIDE SEQUENCE</scope>
</reference>
<dbReference type="Gene3D" id="2.60.120.620">
    <property type="entry name" value="q2cbj1_9rhob like domain"/>
    <property type="match status" value="1"/>
</dbReference>
<evidence type="ECO:0000313" key="1">
    <source>
        <dbReference type="EMBL" id="SVA99616.1"/>
    </source>
</evidence>
<dbReference type="EMBL" id="UINC01024944">
    <property type="protein sequence ID" value="SVA99616.1"/>
    <property type="molecule type" value="Genomic_DNA"/>
</dbReference>
<protein>
    <recommendedName>
        <fullName evidence="2">Prolyl 4-hydroxylase alpha subunit Fe(2+) 2OG dioxygenase domain-containing protein</fullName>
    </recommendedName>
</protein>
<evidence type="ECO:0008006" key="2">
    <source>
        <dbReference type="Google" id="ProtNLM"/>
    </source>
</evidence>
<organism evidence="1">
    <name type="scientific">marine metagenome</name>
    <dbReference type="NCBI Taxonomy" id="408172"/>
    <lineage>
        <taxon>unclassified sequences</taxon>
        <taxon>metagenomes</taxon>
        <taxon>ecological metagenomes</taxon>
    </lineage>
</organism>
<dbReference type="AlphaFoldDB" id="A0A382ADL9"/>
<name>A0A382ADL9_9ZZZZ</name>
<sequence length="154" mass="17248">FGNLQVHGARTFPHYHHGFDGVLIYYLTAGDEYDLNADGWPEDLPDEEVTHLSGDSHYNPRPGHDFASGEVLEGSGNLILCDPRPAINYPYCNKAIAWHPVTGTLLMHPACLWHESNAFTGRGVRLSIVINYRILTETNQETVKPLATIYDEDN</sequence>
<gene>
    <name evidence="1" type="ORF">METZ01_LOCUS152470</name>
</gene>
<proteinExistence type="predicted"/>
<feature type="non-terminal residue" evidence="1">
    <location>
        <position position="1"/>
    </location>
</feature>